<dbReference type="Gene3D" id="2.60.40.10">
    <property type="entry name" value="Immunoglobulins"/>
    <property type="match status" value="1"/>
</dbReference>
<feature type="repeat" description="Filamin" evidence="4">
    <location>
        <begin position="252"/>
        <end position="351"/>
    </location>
</feature>
<dbReference type="InterPro" id="IPR001589">
    <property type="entry name" value="Actinin_actin-bd_CS"/>
</dbReference>
<dbReference type="SUPFAM" id="SSF81296">
    <property type="entry name" value="E set domains"/>
    <property type="match status" value="1"/>
</dbReference>
<dbReference type="EMBL" id="AMQN01008807">
    <property type="status" value="NOT_ANNOTATED_CDS"/>
    <property type="molecule type" value="Genomic_DNA"/>
</dbReference>
<dbReference type="FunFam" id="1.10.418.10:FF:000008">
    <property type="entry name" value="Filamin-B isoform C"/>
    <property type="match status" value="1"/>
</dbReference>
<dbReference type="EMBL" id="KB304010">
    <property type="protein sequence ID" value="ELU02482.1"/>
    <property type="molecule type" value="Genomic_DNA"/>
</dbReference>
<evidence type="ECO:0000313" key="7">
    <source>
        <dbReference type="EnsemblMetazoa" id="CapteP100310"/>
    </source>
</evidence>
<dbReference type="STRING" id="283909.R7UGU5"/>
<reference evidence="8" key="1">
    <citation type="submission" date="2012-12" db="EMBL/GenBank/DDBJ databases">
        <authorList>
            <person name="Hellsten U."/>
            <person name="Grimwood J."/>
            <person name="Chapman J.A."/>
            <person name="Shapiro H."/>
            <person name="Aerts A."/>
            <person name="Otillar R.P."/>
            <person name="Terry A.Y."/>
            <person name="Boore J.L."/>
            <person name="Simakov O."/>
            <person name="Marletaz F."/>
            <person name="Cho S.-J."/>
            <person name="Edsinger-Gonzales E."/>
            <person name="Havlak P."/>
            <person name="Kuo D.-H."/>
            <person name="Larsson T."/>
            <person name="Lv J."/>
            <person name="Arendt D."/>
            <person name="Savage R."/>
            <person name="Osoegawa K."/>
            <person name="de Jong P."/>
            <person name="Lindberg D.R."/>
            <person name="Seaver E.C."/>
            <person name="Weisblat D.A."/>
            <person name="Putnam N.H."/>
            <person name="Grigoriev I.V."/>
            <person name="Rokhsar D.S."/>
        </authorList>
    </citation>
    <scope>NUCLEOTIDE SEQUENCE</scope>
    <source>
        <strain evidence="8">I ESC-2004</strain>
    </source>
</reference>
<dbReference type="InterPro" id="IPR001298">
    <property type="entry name" value="Filamin/ABP280_rpt"/>
</dbReference>
<dbReference type="PROSITE" id="PS50021">
    <property type="entry name" value="CH"/>
    <property type="match status" value="2"/>
</dbReference>
<accession>R7UGU5</accession>
<dbReference type="PROSITE" id="PS00020">
    <property type="entry name" value="ACTININ_2"/>
    <property type="match status" value="1"/>
</dbReference>
<dbReference type="GO" id="GO:0051015">
    <property type="term" value="F:actin filament binding"/>
    <property type="evidence" value="ECO:0007669"/>
    <property type="project" value="InterPro"/>
</dbReference>
<dbReference type="OMA" id="KPPKYQV"/>
<keyword evidence="8" id="KW-1185">Reference proteome</keyword>
<dbReference type="InterPro" id="IPR017868">
    <property type="entry name" value="Filamin/ABP280_repeat-like"/>
</dbReference>
<proteinExistence type="inferred from homology"/>
<evidence type="ECO:0000256" key="4">
    <source>
        <dbReference type="PROSITE-ProRule" id="PRU00087"/>
    </source>
</evidence>
<dbReference type="AlphaFoldDB" id="R7UGU5"/>
<dbReference type="HOGENOM" id="CLU_005217_4_0_1"/>
<dbReference type="InterPro" id="IPR013783">
    <property type="entry name" value="Ig-like_fold"/>
</dbReference>
<organism evidence="6">
    <name type="scientific">Capitella teleta</name>
    <name type="common">Polychaete worm</name>
    <dbReference type="NCBI Taxonomy" id="283909"/>
    <lineage>
        <taxon>Eukaryota</taxon>
        <taxon>Metazoa</taxon>
        <taxon>Spiralia</taxon>
        <taxon>Lophotrochozoa</taxon>
        <taxon>Annelida</taxon>
        <taxon>Polychaeta</taxon>
        <taxon>Sedentaria</taxon>
        <taxon>Scolecida</taxon>
        <taxon>Capitellidae</taxon>
        <taxon>Capitella</taxon>
    </lineage>
</organism>
<dbReference type="PANTHER" id="PTHR38537:SF8">
    <property type="entry name" value="FILAMIN-A"/>
    <property type="match status" value="1"/>
</dbReference>
<comment type="similarity">
    <text evidence="1">Belongs to the filamin family.</text>
</comment>
<feature type="domain" description="Calponin-homology (CH)" evidence="5">
    <location>
        <begin position="16"/>
        <end position="122"/>
    </location>
</feature>
<evidence type="ECO:0000259" key="5">
    <source>
        <dbReference type="PROSITE" id="PS50021"/>
    </source>
</evidence>
<dbReference type="InterPro" id="IPR001715">
    <property type="entry name" value="CH_dom"/>
</dbReference>
<reference evidence="7" key="3">
    <citation type="submission" date="2015-06" db="UniProtKB">
        <authorList>
            <consortium name="EnsemblMetazoa"/>
        </authorList>
    </citation>
    <scope>IDENTIFICATION</scope>
</reference>
<dbReference type="CDD" id="cd21315">
    <property type="entry name" value="CH_dFLNA-like_rpt2"/>
    <property type="match status" value="1"/>
</dbReference>
<dbReference type="Proteomes" id="UP000014760">
    <property type="component" value="Unassembled WGS sequence"/>
</dbReference>
<dbReference type="FunFam" id="2.60.40.10:FF:000001">
    <property type="entry name" value="Filamin-C isoform b"/>
    <property type="match status" value="1"/>
</dbReference>
<evidence type="ECO:0000256" key="3">
    <source>
        <dbReference type="ARBA" id="ARBA00023203"/>
    </source>
</evidence>
<feature type="domain" description="Calponin-homology (CH)" evidence="5">
    <location>
        <begin position="142"/>
        <end position="245"/>
    </location>
</feature>
<dbReference type="InterPro" id="IPR036872">
    <property type="entry name" value="CH_dom_sf"/>
</dbReference>
<keyword evidence="3" id="KW-0009">Actin-binding</keyword>
<reference evidence="6 8" key="2">
    <citation type="journal article" date="2013" name="Nature">
        <title>Insights into bilaterian evolution from three spiralian genomes.</title>
        <authorList>
            <person name="Simakov O."/>
            <person name="Marletaz F."/>
            <person name="Cho S.J."/>
            <person name="Edsinger-Gonzales E."/>
            <person name="Havlak P."/>
            <person name="Hellsten U."/>
            <person name="Kuo D.H."/>
            <person name="Larsson T."/>
            <person name="Lv J."/>
            <person name="Arendt D."/>
            <person name="Savage R."/>
            <person name="Osoegawa K."/>
            <person name="de Jong P."/>
            <person name="Grimwood J."/>
            <person name="Chapman J.A."/>
            <person name="Shapiro H."/>
            <person name="Aerts A."/>
            <person name="Otillar R.P."/>
            <person name="Terry A.Y."/>
            <person name="Boore J.L."/>
            <person name="Grigoriev I.V."/>
            <person name="Lindberg D.R."/>
            <person name="Seaver E.C."/>
            <person name="Weisblat D.A."/>
            <person name="Putnam N.H."/>
            <person name="Rokhsar D.S."/>
        </authorList>
    </citation>
    <scope>NUCLEOTIDE SEQUENCE</scope>
    <source>
        <strain evidence="6 8">I ESC-2004</strain>
    </source>
</reference>
<dbReference type="GO" id="GO:0030036">
    <property type="term" value="P:actin cytoskeleton organization"/>
    <property type="evidence" value="ECO:0007669"/>
    <property type="project" value="InterPro"/>
</dbReference>
<evidence type="ECO:0000256" key="1">
    <source>
        <dbReference type="ARBA" id="ARBA00009238"/>
    </source>
</evidence>
<dbReference type="CDD" id="cd21311">
    <property type="entry name" value="CH_dFLNA-like_rpt1"/>
    <property type="match status" value="1"/>
</dbReference>
<dbReference type="PROSITE" id="PS50194">
    <property type="entry name" value="FILAMIN_REPEAT"/>
    <property type="match status" value="1"/>
</dbReference>
<evidence type="ECO:0000256" key="2">
    <source>
        <dbReference type="ARBA" id="ARBA00022737"/>
    </source>
</evidence>
<sequence length="371" mass="41235">MPATERELAEDAQWKIIQKNTFTRWANEHLKTVNKHIGDLDTDLSDGLRLLALVEVLSGNKFAKFNKRPNFRTQKLENVTMTLKYLEVEEGIRIVNIDSSDIVDSKLKLILGLIWTLILHYSISMPMWEDEEGHPDTGNKDKTPKQRLLDWIQSKVPDRPITNFTSDWKDGKVVGALVDALAPGLCPDWEDWNPKDGVKNAKEAMDAAQQWLDVPQLIKPEEMCNPKVDDLSMMTYLSQFPNAKLKPGAPLRPKTNPARVRAYGPGIEPTGNSVGAPARFTVETFSAGRGELEITVLNPKGGKETIEITFNNDRNLTYSCVTYVPKKTGIHTVTVSYGGKPIKNSPFKVEVSVAVDASKVTAKGPGIEPTG</sequence>
<dbReference type="PROSITE" id="PS00019">
    <property type="entry name" value="ACTININ_1"/>
    <property type="match status" value="1"/>
</dbReference>
<gene>
    <name evidence="6" type="ORF">CAPTEDRAFT_100310</name>
</gene>
<protein>
    <recommendedName>
        <fullName evidence="5">Calponin-homology (CH) domain-containing protein</fullName>
    </recommendedName>
</protein>
<evidence type="ECO:0000313" key="8">
    <source>
        <dbReference type="Proteomes" id="UP000014760"/>
    </source>
</evidence>
<dbReference type="PANTHER" id="PTHR38537">
    <property type="entry name" value="JITTERBUG, ISOFORM N"/>
    <property type="match status" value="1"/>
</dbReference>
<dbReference type="SMART" id="SM00033">
    <property type="entry name" value="CH"/>
    <property type="match status" value="2"/>
</dbReference>
<evidence type="ECO:0000313" key="6">
    <source>
        <dbReference type="EMBL" id="ELU02482.1"/>
    </source>
</evidence>
<dbReference type="OrthoDB" id="18740at2759"/>
<dbReference type="InterPro" id="IPR014756">
    <property type="entry name" value="Ig_E-set"/>
</dbReference>
<dbReference type="Pfam" id="PF00307">
    <property type="entry name" value="CH"/>
    <property type="match status" value="2"/>
</dbReference>
<dbReference type="Gene3D" id="1.10.418.10">
    <property type="entry name" value="Calponin-like domain"/>
    <property type="match status" value="2"/>
</dbReference>
<feature type="non-terminal residue" evidence="6">
    <location>
        <position position="371"/>
    </location>
</feature>
<keyword evidence="2" id="KW-0677">Repeat</keyword>
<dbReference type="Pfam" id="PF00630">
    <property type="entry name" value="Filamin"/>
    <property type="match status" value="1"/>
</dbReference>
<dbReference type="FunFam" id="1.10.418.10:FF:000006">
    <property type="entry name" value="Filamin-B isoform A"/>
    <property type="match status" value="1"/>
</dbReference>
<dbReference type="SUPFAM" id="SSF47576">
    <property type="entry name" value="Calponin-homology domain, CH-domain"/>
    <property type="match status" value="1"/>
</dbReference>
<dbReference type="EnsemblMetazoa" id="CapteT100310">
    <property type="protein sequence ID" value="CapteP100310"/>
    <property type="gene ID" value="CapteG100310"/>
</dbReference>
<dbReference type="InterPro" id="IPR044801">
    <property type="entry name" value="Filamin"/>
</dbReference>
<name>R7UGU5_CAPTE</name>
<dbReference type="SMART" id="SM00557">
    <property type="entry name" value="IG_FLMN"/>
    <property type="match status" value="1"/>
</dbReference>